<dbReference type="EMBL" id="HBER01053084">
    <property type="protein sequence ID" value="CAD8551252.1"/>
    <property type="molecule type" value="Transcribed_RNA"/>
</dbReference>
<proteinExistence type="predicted"/>
<feature type="signal peptide" evidence="2">
    <location>
        <begin position="1"/>
        <end position="21"/>
    </location>
</feature>
<accession>A0A7S0JGT1</accession>
<protein>
    <submittedName>
        <fullName evidence="3">Uncharacterized protein</fullName>
    </submittedName>
</protein>
<feature type="region of interest" description="Disordered" evidence="1">
    <location>
        <begin position="168"/>
        <end position="195"/>
    </location>
</feature>
<evidence type="ECO:0000313" key="3">
    <source>
        <dbReference type="EMBL" id="CAD8551252.1"/>
    </source>
</evidence>
<feature type="chain" id="PRO_5030655662" evidence="2">
    <location>
        <begin position="22"/>
        <end position="213"/>
    </location>
</feature>
<reference evidence="3" key="1">
    <citation type="submission" date="2021-01" db="EMBL/GenBank/DDBJ databases">
        <authorList>
            <person name="Corre E."/>
            <person name="Pelletier E."/>
            <person name="Niang G."/>
            <person name="Scheremetjew M."/>
            <person name="Finn R."/>
            <person name="Kale V."/>
            <person name="Holt S."/>
            <person name="Cochrane G."/>
            <person name="Meng A."/>
            <person name="Brown T."/>
            <person name="Cohen L."/>
        </authorList>
    </citation>
    <scope>NUCLEOTIDE SEQUENCE</scope>
    <source>
        <strain evidence="3">RCC1130</strain>
    </source>
</reference>
<name>A0A7S0JGT1_9EUKA</name>
<evidence type="ECO:0000256" key="2">
    <source>
        <dbReference type="SAM" id="SignalP"/>
    </source>
</evidence>
<keyword evidence="2" id="KW-0732">Signal</keyword>
<gene>
    <name evidence="3" type="ORF">CLEP1334_LOCUS26542</name>
</gene>
<feature type="compositionally biased region" description="Low complexity" evidence="1">
    <location>
        <begin position="169"/>
        <end position="190"/>
    </location>
</feature>
<sequence length="213" mass="23902">MRLMQRTAVLISRMSSQVTLALWMPPTGVCIEVEAPDPAQLYYDHASTFEELANIFDHSFYRSTHRHDDQKGVLPQAVIGNLDECIADCRGPEVMRGFMQAGQARICMQRCRALIHRNYVLKADEASGNSSNHYRKFWYMNWWEADTHADVPAIVDLVSQALGCTLGESSPAPAQPSSARGVNRSAAQARRGGRSARLKRLIARLRARSEGQW</sequence>
<organism evidence="3">
    <name type="scientific">Calcidiscus leptoporus</name>
    <dbReference type="NCBI Taxonomy" id="127549"/>
    <lineage>
        <taxon>Eukaryota</taxon>
        <taxon>Haptista</taxon>
        <taxon>Haptophyta</taxon>
        <taxon>Prymnesiophyceae</taxon>
        <taxon>Coccolithales</taxon>
        <taxon>Calcidiscaceae</taxon>
        <taxon>Calcidiscus</taxon>
    </lineage>
</organism>
<dbReference type="AlphaFoldDB" id="A0A7S0JGT1"/>
<evidence type="ECO:0000256" key="1">
    <source>
        <dbReference type="SAM" id="MobiDB-lite"/>
    </source>
</evidence>